<reference evidence="2" key="1">
    <citation type="journal article" date="2017" name="Nat. Commun.">
        <title>The asparagus genome sheds light on the origin and evolution of a young Y chromosome.</title>
        <authorList>
            <person name="Harkess A."/>
            <person name="Zhou J."/>
            <person name="Xu C."/>
            <person name="Bowers J.E."/>
            <person name="Van der Hulst R."/>
            <person name="Ayyampalayam S."/>
            <person name="Mercati F."/>
            <person name="Riccardi P."/>
            <person name="McKain M.R."/>
            <person name="Kakrana A."/>
            <person name="Tang H."/>
            <person name="Ray J."/>
            <person name="Groenendijk J."/>
            <person name="Arikit S."/>
            <person name="Mathioni S.M."/>
            <person name="Nakano M."/>
            <person name="Shan H."/>
            <person name="Telgmann-Rauber A."/>
            <person name="Kanno A."/>
            <person name="Yue Z."/>
            <person name="Chen H."/>
            <person name="Li W."/>
            <person name="Chen Y."/>
            <person name="Xu X."/>
            <person name="Zhang Y."/>
            <person name="Luo S."/>
            <person name="Chen H."/>
            <person name="Gao J."/>
            <person name="Mao Z."/>
            <person name="Pires J.C."/>
            <person name="Luo M."/>
            <person name="Kudrna D."/>
            <person name="Wing R.A."/>
            <person name="Meyers B.C."/>
            <person name="Yi K."/>
            <person name="Kong H."/>
            <person name="Lavrijsen P."/>
            <person name="Sunseri F."/>
            <person name="Falavigna A."/>
            <person name="Ye Y."/>
            <person name="Leebens-Mack J.H."/>
            <person name="Chen G."/>
        </authorList>
    </citation>
    <scope>NUCLEOTIDE SEQUENCE [LARGE SCALE GENOMIC DNA]</scope>
    <source>
        <strain evidence="2">cv. DH0086</strain>
    </source>
</reference>
<proteinExistence type="predicted"/>
<sequence length="151" mass="17021">METELQKLESSTPRSMSKCSSIIIRDDHQSDVKYTSLKDVFSAADPPVARRNSSVLDINSSTISIKNQLVKHAASAYLQSAAIIAARDQNWFTSVWRQMRWQRIFNSRWQECVRGPVGLCVGLIMRAVRRMVAHAATQVVIIRSRSTQASL</sequence>
<evidence type="ECO:0000313" key="1">
    <source>
        <dbReference type="EMBL" id="ONK67317.1"/>
    </source>
</evidence>
<keyword evidence="2" id="KW-1185">Reference proteome</keyword>
<dbReference type="OMA" id="GCVARMW"/>
<name>A0A5P1EQB6_ASPOF</name>
<dbReference type="Proteomes" id="UP000243459">
    <property type="component" value="Chromosome 6"/>
</dbReference>
<protein>
    <submittedName>
        <fullName evidence="1">Uncharacterized protein</fullName>
    </submittedName>
</protein>
<evidence type="ECO:0000313" key="2">
    <source>
        <dbReference type="Proteomes" id="UP000243459"/>
    </source>
</evidence>
<accession>A0A5P1EQB6</accession>
<dbReference type="AlphaFoldDB" id="A0A5P1EQB6"/>
<gene>
    <name evidence="1" type="ORF">A4U43_C06F18890</name>
</gene>
<organism evidence="1 2">
    <name type="scientific">Asparagus officinalis</name>
    <name type="common">Garden asparagus</name>
    <dbReference type="NCBI Taxonomy" id="4686"/>
    <lineage>
        <taxon>Eukaryota</taxon>
        <taxon>Viridiplantae</taxon>
        <taxon>Streptophyta</taxon>
        <taxon>Embryophyta</taxon>
        <taxon>Tracheophyta</taxon>
        <taxon>Spermatophyta</taxon>
        <taxon>Magnoliopsida</taxon>
        <taxon>Liliopsida</taxon>
        <taxon>Asparagales</taxon>
        <taxon>Asparagaceae</taxon>
        <taxon>Asparagoideae</taxon>
        <taxon>Asparagus</taxon>
    </lineage>
</organism>
<dbReference type="EMBL" id="CM007386">
    <property type="protein sequence ID" value="ONK67317.1"/>
    <property type="molecule type" value="Genomic_DNA"/>
</dbReference>
<dbReference type="Gramene" id="ONK67317">
    <property type="protein sequence ID" value="ONK67317"/>
    <property type="gene ID" value="A4U43_C06F18890"/>
</dbReference>
<dbReference type="PANTHER" id="PTHR34569">
    <property type="entry name" value="EXPRESSED PROTEIN"/>
    <property type="match status" value="1"/>
</dbReference>
<dbReference type="PANTHER" id="PTHR34569:SF17">
    <property type="entry name" value="UBIQUITIN-PROTEIN LIGASE ARKADIA-A, PUTATIVE-RELATED"/>
    <property type="match status" value="1"/>
</dbReference>
<dbReference type="OrthoDB" id="1364464at2759"/>